<feature type="region of interest" description="Disordered" evidence="5">
    <location>
        <begin position="195"/>
        <end position="231"/>
    </location>
</feature>
<dbReference type="OrthoDB" id="8062037at2759"/>
<gene>
    <name evidence="6" type="primary">WBGene00094820</name>
</gene>
<dbReference type="EnsemblMetazoa" id="PPA05266.1">
    <property type="protein sequence ID" value="PPA05266.1"/>
    <property type="gene ID" value="WBGene00094820"/>
</dbReference>
<dbReference type="PROSITE" id="PS50089">
    <property type="entry name" value="ZF_RING_2"/>
    <property type="match status" value="1"/>
</dbReference>
<dbReference type="Proteomes" id="UP000005239">
    <property type="component" value="Unassembled WGS sequence"/>
</dbReference>
<evidence type="ECO:0000256" key="4">
    <source>
        <dbReference type="SAM" id="Coils"/>
    </source>
</evidence>
<sequence length="231" mass="25827">MASVVNNVVAAVANASNDEAVCGICLDALDRKRSVTLKPCNHQFHRTCALQWAESVRPDIDRPCCLCRSSVREMVGRNGRRVVRSYPFEEEELDMKRQVLEGLLNEGDSFLISLNNTRDQIRKMLKESEIERAIAEKQRQPDEYVVDIDQEGAKLEKRKHAIDNLLEYGATITALGDAATVACAISRELEALNRSNSDLASEEEDGHYAAEQSHNEDTDSDSDSGSEEEIR</sequence>
<keyword evidence="3" id="KW-0862">Zinc</keyword>
<dbReference type="SMART" id="SM00184">
    <property type="entry name" value="RING"/>
    <property type="match status" value="1"/>
</dbReference>
<evidence type="ECO:0000256" key="2">
    <source>
        <dbReference type="ARBA" id="ARBA00022771"/>
    </source>
</evidence>
<keyword evidence="4" id="KW-0175">Coiled coil</keyword>
<accession>A0A2A6BBR0</accession>
<dbReference type="InterPro" id="IPR001841">
    <property type="entry name" value="Znf_RING"/>
</dbReference>
<dbReference type="AlphaFoldDB" id="A0A2A6BBR0"/>
<dbReference type="Gene3D" id="3.30.40.10">
    <property type="entry name" value="Zinc/RING finger domain, C3HC4 (zinc finger)"/>
    <property type="match status" value="1"/>
</dbReference>
<evidence type="ECO:0000256" key="3">
    <source>
        <dbReference type="ARBA" id="ARBA00022833"/>
    </source>
</evidence>
<dbReference type="PANTHER" id="PTHR45969:SF69">
    <property type="entry name" value="FINGER DOMAIN PROTEIN, PUTATIVE (AFU_ORTHOLOGUE AFUA_3G12190)-RELATED"/>
    <property type="match status" value="1"/>
</dbReference>
<dbReference type="Pfam" id="PF13639">
    <property type="entry name" value="zf-RING_2"/>
    <property type="match status" value="1"/>
</dbReference>
<accession>A0A8R1Y7H7</accession>
<evidence type="ECO:0000256" key="5">
    <source>
        <dbReference type="SAM" id="MobiDB-lite"/>
    </source>
</evidence>
<dbReference type="PANTHER" id="PTHR45969">
    <property type="entry name" value="RING ZINC FINGER PROTEIN-RELATED"/>
    <property type="match status" value="1"/>
</dbReference>
<evidence type="ECO:0000313" key="6">
    <source>
        <dbReference type="EnsemblMetazoa" id="PPA05266.1"/>
    </source>
</evidence>
<reference evidence="6" key="2">
    <citation type="submission" date="2022-06" db="UniProtKB">
        <authorList>
            <consortium name="EnsemblMetazoa"/>
        </authorList>
    </citation>
    <scope>IDENTIFICATION</scope>
    <source>
        <strain evidence="6">PS312</strain>
    </source>
</reference>
<name>A0A2A6BBR0_PRIPA</name>
<feature type="coiled-coil region" evidence="4">
    <location>
        <begin position="111"/>
        <end position="138"/>
    </location>
</feature>
<reference evidence="7" key="1">
    <citation type="journal article" date="2008" name="Nat. Genet.">
        <title>The Pristionchus pacificus genome provides a unique perspective on nematode lifestyle and parasitism.</title>
        <authorList>
            <person name="Dieterich C."/>
            <person name="Clifton S.W."/>
            <person name="Schuster L.N."/>
            <person name="Chinwalla A."/>
            <person name="Delehaunty K."/>
            <person name="Dinkelacker I."/>
            <person name="Fulton L."/>
            <person name="Fulton R."/>
            <person name="Godfrey J."/>
            <person name="Minx P."/>
            <person name="Mitreva M."/>
            <person name="Roeseler W."/>
            <person name="Tian H."/>
            <person name="Witte H."/>
            <person name="Yang S.P."/>
            <person name="Wilson R.K."/>
            <person name="Sommer R.J."/>
        </authorList>
    </citation>
    <scope>NUCLEOTIDE SEQUENCE [LARGE SCALE GENOMIC DNA]</scope>
    <source>
        <strain evidence="7">PS312</strain>
    </source>
</reference>
<keyword evidence="7" id="KW-1185">Reference proteome</keyword>
<dbReference type="InterPro" id="IPR013083">
    <property type="entry name" value="Znf_RING/FYVE/PHD"/>
</dbReference>
<dbReference type="SUPFAM" id="SSF57850">
    <property type="entry name" value="RING/U-box"/>
    <property type="match status" value="1"/>
</dbReference>
<dbReference type="GO" id="GO:0008270">
    <property type="term" value="F:zinc ion binding"/>
    <property type="evidence" value="ECO:0007669"/>
    <property type="project" value="UniProtKB-KW"/>
</dbReference>
<protein>
    <submittedName>
        <fullName evidence="6">Zinc finger protein</fullName>
    </submittedName>
</protein>
<keyword evidence="2" id="KW-0863">Zinc-finger</keyword>
<evidence type="ECO:0000313" key="7">
    <source>
        <dbReference type="Proteomes" id="UP000005239"/>
    </source>
</evidence>
<evidence type="ECO:0000256" key="1">
    <source>
        <dbReference type="ARBA" id="ARBA00022723"/>
    </source>
</evidence>
<feature type="compositionally biased region" description="Acidic residues" evidence="5">
    <location>
        <begin position="218"/>
        <end position="231"/>
    </location>
</feature>
<organism evidence="6 7">
    <name type="scientific">Pristionchus pacificus</name>
    <name type="common">Parasitic nematode worm</name>
    <dbReference type="NCBI Taxonomy" id="54126"/>
    <lineage>
        <taxon>Eukaryota</taxon>
        <taxon>Metazoa</taxon>
        <taxon>Ecdysozoa</taxon>
        <taxon>Nematoda</taxon>
        <taxon>Chromadorea</taxon>
        <taxon>Rhabditida</taxon>
        <taxon>Rhabditina</taxon>
        <taxon>Diplogasteromorpha</taxon>
        <taxon>Diplogasteroidea</taxon>
        <taxon>Neodiplogasteridae</taxon>
        <taxon>Pristionchus</taxon>
    </lineage>
</organism>
<keyword evidence="1" id="KW-0479">Metal-binding</keyword>
<proteinExistence type="predicted"/>